<dbReference type="PANTHER" id="PTHR40780:SF2">
    <property type="entry name" value="DUF3669 DOMAIN-CONTAINING PROTEIN"/>
    <property type="match status" value="1"/>
</dbReference>
<protein>
    <submittedName>
        <fullName evidence="2">Uncharacterized protein</fullName>
    </submittedName>
</protein>
<dbReference type="PANTHER" id="PTHR40780">
    <property type="entry name" value="DUF3669 DOMAIN-CONTAINING PROTEIN"/>
    <property type="match status" value="1"/>
</dbReference>
<evidence type="ECO:0000313" key="2">
    <source>
        <dbReference type="EMBL" id="QBK92059.1"/>
    </source>
</evidence>
<keyword evidence="1" id="KW-0067">ATP-binding</keyword>
<keyword evidence="1" id="KW-0547">Nucleotide-binding</keyword>
<reference evidence="2" key="1">
    <citation type="journal article" date="2019" name="MBio">
        <title>Virus Genomes from Deep Sea Sediments Expand the Ocean Megavirome and Support Independent Origins of Viral Gigantism.</title>
        <authorList>
            <person name="Backstrom D."/>
            <person name="Yutin N."/>
            <person name="Jorgensen S.L."/>
            <person name="Dharamshi J."/>
            <person name="Homa F."/>
            <person name="Zaremba-Niedwiedzka K."/>
            <person name="Spang A."/>
            <person name="Wolf Y.I."/>
            <person name="Koonin E.V."/>
            <person name="Ettema T.J."/>
        </authorList>
    </citation>
    <scope>NUCLEOTIDE SEQUENCE</scope>
</reference>
<dbReference type="EMBL" id="MK500567">
    <property type="protein sequence ID" value="QBK92059.1"/>
    <property type="molecule type" value="Genomic_DNA"/>
</dbReference>
<accession>A0A481ZAE2</accession>
<dbReference type="GO" id="GO:0005524">
    <property type="term" value="F:ATP binding"/>
    <property type="evidence" value="ECO:0007669"/>
    <property type="project" value="UniProtKB-UniRule"/>
</dbReference>
<proteinExistence type="predicted"/>
<gene>
    <name evidence="2" type="ORF">LCPAC304_04060</name>
</gene>
<dbReference type="PROSITE" id="PS00107">
    <property type="entry name" value="PROTEIN_KINASE_ATP"/>
    <property type="match status" value="1"/>
</dbReference>
<feature type="binding site" evidence="1">
    <location>
        <position position="45"/>
    </location>
    <ligand>
        <name>ATP</name>
        <dbReference type="ChEBI" id="CHEBI:30616"/>
    </ligand>
</feature>
<sequence>MHASRLGDYDNIVLSMLGSPFRTVLGAGGFGTVITTDDYPDLALKISHDMDVCPEWTQEYDVKNMIYENYDSRGRTVRVVRPLQFAYIEGRRCYILMRRVCSPENSTVAMHALLGEIDYDQTHGKRGRFVGQQFLGRYLDLEAVAVDLGVFLGTVHFRLGLDGNDLEYILGKRCGVDEKDRINVIDFGMVRDFTIKGAQSSIDAMPYFPLHSTCEYYDCTVEQTDFNARISELFAESYISEAEQYGKGDEAAEILASVQ</sequence>
<dbReference type="InterPro" id="IPR017441">
    <property type="entry name" value="Protein_kinase_ATP_BS"/>
</dbReference>
<name>A0A481ZAE2_9VIRU</name>
<evidence type="ECO:0000256" key="1">
    <source>
        <dbReference type="PROSITE-ProRule" id="PRU10141"/>
    </source>
</evidence>
<organism evidence="2">
    <name type="scientific">Pithovirus LCPAC304</name>
    <dbReference type="NCBI Taxonomy" id="2506594"/>
    <lineage>
        <taxon>Viruses</taxon>
        <taxon>Pithoviruses</taxon>
    </lineage>
</organism>